<dbReference type="HOGENOM" id="CLU_1781009_0_0_1"/>
<protein>
    <submittedName>
        <fullName evidence="2">Uncharacterized protein</fullName>
    </submittedName>
</protein>
<evidence type="ECO:0000256" key="1">
    <source>
        <dbReference type="SAM" id="MobiDB-lite"/>
    </source>
</evidence>
<feature type="region of interest" description="Disordered" evidence="1">
    <location>
        <begin position="1"/>
        <end position="31"/>
    </location>
</feature>
<keyword evidence="3" id="KW-1185">Reference proteome</keyword>
<evidence type="ECO:0000313" key="2">
    <source>
        <dbReference type="EnsemblProtists" id="HpaP807610"/>
    </source>
</evidence>
<feature type="region of interest" description="Disordered" evidence="1">
    <location>
        <begin position="51"/>
        <end position="146"/>
    </location>
</feature>
<dbReference type="EMBL" id="JH598420">
    <property type="status" value="NOT_ANNOTATED_CDS"/>
    <property type="molecule type" value="Genomic_DNA"/>
</dbReference>
<feature type="compositionally biased region" description="Low complexity" evidence="1">
    <location>
        <begin position="100"/>
        <end position="109"/>
    </location>
</feature>
<evidence type="ECO:0000313" key="3">
    <source>
        <dbReference type="Proteomes" id="UP000011713"/>
    </source>
</evidence>
<reference evidence="2" key="2">
    <citation type="submission" date="2015-06" db="UniProtKB">
        <authorList>
            <consortium name="EnsemblProtists"/>
        </authorList>
    </citation>
    <scope>IDENTIFICATION</scope>
    <source>
        <strain evidence="2">Emoy2</strain>
    </source>
</reference>
<sequence length="146" mass="16001">MHPPREGEHHDGRSLGLGADSHNRAYVPSNEELRFLRAGTEEVKYGLLDAREMADSARDRAVAGTESAERNRREQRGLERLRHIKTAAFGGPQKNESARARAGLGLSRRQGMSDFEPTQKSEEGSKGDPPAGKPYGVRHRTSGANA</sequence>
<dbReference type="InParanoid" id="M4BMH3"/>
<proteinExistence type="predicted"/>
<feature type="compositionally biased region" description="Basic and acidic residues" evidence="1">
    <location>
        <begin position="51"/>
        <end position="81"/>
    </location>
</feature>
<accession>M4BMH3</accession>
<dbReference type="AlphaFoldDB" id="M4BMH3"/>
<dbReference type="Proteomes" id="UP000011713">
    <property type="component" value="Unassembled WGS sequence"/>
</dbReference>
<feature type="compositionally biased region" description="Basic residues" evidence="1">
    <location>
        <begin position="136"/>
        <end position="146"/>
    </location>
</feature>
<name>M4BMH3_HYAAE</name>
<dbReference type="EnsemblProtists" id="HpaT807610">
    <property type="protein sequence ID" value="HpaP807610"/>
    <property type="gene ID" value="HpaG807610"/>
</dbReference>
<feature type="compositionally biased region" description="Basic and acidic residues" evidence="1">
    <location>
        <begin position="1"/>
        <end position="13"/>
    </location>
</feature>
<organism evidence="2 3">
    <name type="scientific">Hyaloperonospora arabidopsidis (strain Emoy2)</name>
    <name type="common">Downy mildew agent</name>
    <name type="synonym">Peronospora arabidopsidis</name>
    <dbReference type="NCBI Taxonomy" id="559515"/>
    <lineage>
        <taxon>Eukaryota</taxon>
        <taxon>Sar</taxon>
        <taxon>Stramenopiles</taxon>
        <taxon>Oomycota</taxon>
        <taxon>Peronosporomycetes</taxon>
        <taxon>Peronosporales</taxon>
        <taxon>Peronosporaceae</taxon>
        <taxon>Hyaloperonospora</taxon>
    </lineage>
</organism>
<reference evidence="3" key="1">
    <citation type="journal article" date="2010" name="Science">
        <title>Signatures of adaptation to obligate biotrophy in the Hyaloperonospora arabidopsidis genome.</title>
        <authorList>
            <person name="Baxter L."/>
            <person name="Tripathy S."/>
            <person name="Ishaque N."/>
            <person name="Boot N."/>
            <person name="Cabral A."/>
            <person name="Kemen E."/>
            <person name="Thines M."/>
            <person name="Ah-Fong A."/>
            <person name="Anderson R."/>
            <person name="Badejoko W."/>
            <person name="Bittner-Eddy P."/>
            <person name="Boore J.L."/>
            <person name="Chibucos M.C."/>
            <person name="Coates M."/>
            <person name="Dehal P."/>
            <person name="Delehaunty K."/>
            <person name="Dong S."/>
            <person name="Downton P."/>
            <person name="Dumas B."/>
            <person name="Fabro G."/>
            <person name="Fronick C."/>
            <person name="Fuerstenberg S.I."/>
            <person name="Fulton L."/>
            <person name="Gaulin E."/>
            <person name="Govers F."/>
            <person name="Hughes L."/>
            <person name="Humphray S."/>
            <person name="Jiang R.H."/>
            <person name="Judelson H."/>
            <person name="Kamoun S."/>
            <person name="Kyung K."/>
            <person name="Meijer H."/>
            <person name="Minx P."/>
            <person name="Morris P."/>
            <person name="Nelson J."/>
            <person name="Phuntumart V."/>
            <person name="Qutob D."/>
            <person name="Rehmany A."/>
            <person name="Rougon-Cardoso A."/>
            <person name="Ryden P."/>
            <person name="Torto-Alalibo T."/>
            <person name="Studholme D."/>
            <person name="Wang Y."/>
            <person name="Win J."/>
            <person name="Wood J."/>
            <person name="Clifton S.W."/>
            <person name="Rogers J."/>
            <person name="Van den Ackerveken G."/>
            <person name="Jones J.D."/>
            <person name="McDowell J.M."/>
            <person name="Beynon J."/>
            <person name="Tyler B.M."/>
        </authorList>
    </citation>
    <scope>NUCLEOTIDE SEQUENCE [LARGE SCALE GENOMIC DNA]</scope>
    <source>
        <strain evidence="3">Emoy2</strain>
    </source>
</reference>
<dbReference type="VEuPathDB" id="FungiDB:HpaG807610"/>
<feature type="compositionally biased region" description="Basic and acidic residues" evidence="1">
    <location>
        <begin position="117"/>
        <end position="126"/>
    </location>
</feature>